<dbReference type="Proteomes" id="UP000054324">
    <property type="component" value="Unassembled WGS sequence"/>
</dbReference>
<gene>
    <name evidence="10" type="ORF">T265_13408</name>
</gene>
<dbReference type="AlphaFoldDB" id="A0A074ZPA4"/>
<dbReference type="GO" id="GO:0016020">
    <property type="term" value="C:membrane"/>
    <property type="evidence" value="ECO:0007669"/>
    <property type="project" value="UniProtKB-SubCell"/>
</dbReference>
<evidence type="ECO:0000256" key="6">
    <source>
        <dbReference type="ARBA" id="ARBA00023136"/>
    </source>
</evidence>
<dbReference type="GO" id="GO:0005794">
    <property type="term" value="C:Golgi apparatus"/>
    <property type="evidence" value="ECO:0007669"/>
    <property type="project" value="UniProtKB-ARBA"/>
</dbReference>
<comment type="similarity">
    <text evidence="2">Belongs to the PC-esterase family. CASD1 subfamily.</text>
</comment>
<dbReference type="KEGG" id="ovi:T265_13408"/>
<dbReference type="PANTHER" id="PTHR13533">
    <property type="entry name" value="N-ACETYLNEURAMINATE 9-O-ACETYLTRANSFERASE"/>
    <property type="match status" value="1"/>
</dbReference>
<evidence type="ECO:0000256" key="8">
    <source>
        <dbReference type="SAM" id="Phobius"/>
    </source>
</evidence>
<evidence type="ECO:0000256" key="3">
    <source>
        <dbReference type="ARBA" id="ARBA00022679"/>
    </source>
</evidence>
<evidence type="ECO:0000313" key="11">
    <source>
        <dbReference type="Proteomes" id="UP000054324"/>
    </source>
</evidence>
<organism evidence="10 11">
    <name type="scientific">Opisthorchis viverrini</name>
    <name type="common">Southeast Asian liver fluke</name>
    <dbReference type="NCBI Taxonomy" id="6198"/>
    <lineage>
        <taxon>Eukaryota</taxon>
        <taxon>Metazoa</taxon>
        <taxon>Spiralia</taxon>
        <taxon>Lophotrochozoa</taxon>
        <taxon>Platyhelminthes</taxon>
        <taxon>Trematoda</taxon>
        <taxon>Digenea</taxon>
        <taxon>Opisthorchiida</taxon>
        <taxon>Opisthorchiata</taxon>
        <taxon>Opisthorchiidae</taxon>
        <taxon>Opisthorchis</taxon>
    </lineage>
</organism>
<keyword evidence="3" id="KW-0808">Transferase</keyword>
<dbReference type="OrthoDB" id="1932925at2759"/>
<dbReference type="GeneID" id="20327575"/>
<feature type="transmembrane region" description="Helical" evidence="8">
    <location>
        <begin position="424"/>
        <end position="448"/>
    </location>
</feature>
<dbReference type="GO" id="GO:0005975">
    <property type="term" value="P:carbohydrate metabolic process"/>
    <property type="evidence" value="ECO:0007669"/>
    <property type="project" value="UniProtKB-ARBA"/>
</dbReference>
<accession>A0A074ZPA4</accession>
<proteinExistence type="inferred from homology"/>
<evidence type="ECO:0000256" key="2">
    <source>
        <dbReference type="ARBA" id="ARBA00010666"/>
    </source>
</evidence>
<dbReference type="EMBL" id="KL596682">
    <property type="protein sequence ID" value="KER29243.1"/>
    <property type="molecule type" value="Genomic_DNA"/>
</dbReference>
<protein>
    <recommendedName>
        <fullName evidence="9">Cas1p 10 TM acyl transferase domain-containing protein</fullName>
    </recommendedName>
</protein>
<name>A0A074ZPA4_OPIVI</name>
<dbReference type="GO" id="GO:0016740">
    <property type="term" value="F:transferase activity"/>
    <property type="evidence" value="ECO:0007669"/>
    <property type="project" value="UniProtKB-KW"/>
</dbReference>
<dbReference type="RefSeq" id="XP_009167026.1">
    <property type="nucleotide sequence ID" value="XM_009168762.1"/>
</dbReference>
<evidence type="ECO:0000313" key="10">
    <source>
        <dbReference type="EMBL" id="KER29243.1"/>
    </source>
</evidence>
<keyword evidence="11" id="KW-1185">Reference proteome</keyword>
<dbReference type="Pfam" id="PF07779">
    <property type="entry name" value="Cas1_AcylT"/>
    <property type="match status" value="1"/>
</dbReference>
<feature type="non-terminal residue" evidence="10">
    <location>
        <position position="559"/>
    </location>
</feature>
<keyword evidence="4 8" id="KW-0812">Transmembrane</keyword>
<evidence type="ECO:0000256" key="4">
    <source>
        <dbReference type="ARBA" id="ARBA00022692"/>
    </source>
</evidence>
<evidence type="ECO:0000256" key="1">
    <source>
        <dbReference type="ARBA" id="ARBA00004141"/>
    </source>
</evidence>
<sequence length="559" mass="63963">MVLGRRSSLGMDELLTLHRLRRSGHVLCMPEDRLPHRALSPQPCAEWKRPRGEQCMTWQQGTKTLTSSLNQVGNHRLPGWGPQNLNHQWLMTLEEMAQSGSQWSSCIKAIAFNVYFISKQTERNFASKAWSCFPLFLFPVAENVATGTNEGIKNKQRIDKFNSILSKSLSNVQNLYLMSVNRLIEEKLGGLTCSNESYSIRTLILKVRAGQEQLMIVTQMQDSLPVVCAIICSLYSKTKPGQKATKATYERMRWLRSKSANLLTGRSVVRIRPPTIDSSCLGFGNLVVSQPLCFLLVMQLIWNFQCNGVMRFARSTCCKSSNPMSITQYRLFLLISIWSMKEITKCLGAAGAISPRGWGLRDPHCAWLETLQDMTVNRCQLLLSVSIHNLTFVPGQLGRRPASAIAFDEGRQRMAMSIVEKEQFLLFSFARFYEFVFLLSRMGIVLIYFYICDRTTMFGKTHKDPESFWLRSEVLCLTVLGLLFIRRSKHTDFNNLDVTREWKGWMQIYIVTYHYVCGQSVVSGYMSVRYLVSAYLFLTAYGHTCYFWRKYAQAGGESQ</sequence>
<feature type="domain" description="Cas1p 10 TM acyl transferase" evidence="9">
    <location>
        <begin position="422"/>
        <end position="550"/>
    </location>
</feature>
<keyword evidence="6 8" id="KW-0472">Membrane</keyword>
<keyword evidence="7" id="KW-0325">Glycoprotein</keyword>
<dbReference type="CTD" id="20327575"/>
<comment type="subcellular location">
    <subcellularLocation>
        <location evidence="1">Membrane</location>
        <topology evidence="1">Multi-pass membrane protein</topology>
    </subcellularLocation>
</comment>
<keyword evidence="5 8" id="KW-1133">Transmembrane helix</keyword>
<evidence type="ECO:0000256" key="7">
    <source>
        <dbReference type="ARBA" id="ARBA00023180"/>
    </source>
</evidence>
<dbReference type="InterPro" id="IPR012419">
    <property type="entry name" value="Cas1_AcylTrans_dom"/>
</dbReference>
<evidence type="ECO:0000259" key="9">
    <source>
        <dbReference type="Pfam" id="PF07779"/>
    </source>
</evidence>
<dbReference type="PANTHER" id="PTHR13533:SF1">
    <property type="entry name" value="N-ACETYLNEURAMINATE 9-O-ACETYLTRANSFERASE"/>
    <property type="match status" value="1"/>
</dbReference>
<reference evidence="10 11" key="1">
    <citation type="submission" date="2013-11" db="EMBL/GenBank/DDBJ databases">
        <title>Opisthorchis viverrini - life in the bile duct.</title>
        <authorList>
            <person name="Young N.D."/>
            <person name="Nagarajan N."/>
            <person name="Lin S.J."/>
            <person name="Korhonen P.K."/>
            <person name="Jex A.R."/>
            <person name="Hall R.S."/>
            <person name="Safavi-Hemami H."/>
            <person name="Kaewkong W."/>
            <person name="Bertrand D."/>
            <person name="Gao S."/>
            <person name="Seet Q."/>
            <person name="Wongkham S."/>
            <person name="Teh B.T."/>
            <person name="Wongkham C."/>
            <person name="Intapan P.M."/>
            <person name="Maleewong W."/>
            <person name="Yang X."/>
            <person name="Hu M."/>
            <person name="Wang Z."/>
            <person name="Hofmann A."/>
            <person name="Sternberg P.W."/>
            <person name="Tan P."/>
            <person name="Wang J."/>
            <person name="Gasser R.B."/>
        </authorList>
    </citation>
    <scope>NUCLEOTIDE SEQUENCE [LARGE SCALE GENOMIC DNA]</scope>
</reference>
<evidence type="ECO:0000256" key="5">
    <source>
        <dbReference type="ARBA" id="ARBA00022989"/>
    </source>
</evidence>